<evidence type="ECO:0000256" key="5">
    <source>
        <dbReference type="ARBA" id="ARBA00023136"/>
    </source>
</evidence>
<feature type="transmembrane region" description="Helical" evidence="6">
    <location>
        <begin position="43"/>
        <end position="61"/>
    </location>
</feature>
<evidence type="ECO:0000256" key="2">
    <source>
        <dbReference type="ARBA" id="ARBA00009399"/>
    </source>
</evidence>
<comment type="similarity">
    <text evidence="2">Belongs to the GtrA family.</text>
</comment>
<feature type="transmembrane region" description="Helical" evidence="6">
    <location>
        <begin position="135"/>
        <end position="157"/>
    </location>
</feature>
<feature type="domain" description="GtrA/DPMS transmembrane" evidence="7">
    <location>
        <begin position="42"/>
        <end position="158"/>
    </location>
</feature>
<comment type="caution">
    <text evidence="8">The sequence shown here is derived from an EMBL/GenBank/DDBJ whole genome shotgun (WGS) entry which is preliminary data.</text>
</comment>
<keyword evidence="4 6" id="KW-1133">Transmembrane helix</keyword>
<reference evidence="8 9" key="1">
    <citation type="submission" date="2024-03" db="EMBL/GenBank/DDBJ databases">
        <title>Draft genome sequence of Pseudonocardia nematodicida JCM 31783.</title>
        <authorList>
            <person name="Butdee W."/>
            <person name="Duangmal K."/>
        </authorList>
    </citation>
    <scope>NUCLEOTIDE SEQUENCE [LARGE SCALE GENOMIC DNA]</scope>
    <source>
        <strain evidence="8 9">JCM 31783</strain>
    </source>
</reference>
<dbReference type="PANTHER" id="PTHR38459">
    <property type="entry name" value="PROPHAGE BACTOPRENOL-LINKED GLUCOSE TRANSLOCASE HOMOLOG"/>
    <property type="match status" value="1"/>
</dbReference>
<keyword evidence="5 6" id="KW-0472">Membrane</keyword>
<keyword evidence="3 6" id="KW-0812">Transmembrane</keyword>
<evidence type="ECO:0000259" key="7">
    <source>
        <dbReference type="Pfam" id="PF04138"/>
    </source>
</evidence>
<dbReference type="InterPro" id="IPR007267">
    <property type="entry name" value="GtrA_DPMS_TM"/>
</dbReference>
<dbReference type="Pfam" id="PF04138">
    <property type="entry name" value="GtrA_DPMS_TM"/>
    <property type="match status" value="1"/>
</dbReference>
<dbReference type="EMBL" id="JBEDNQ010000013">
    <property type="protein sequence ID" value="MEQ3554185.1"/>
    <property type="molecule type" value="Genomic_DNA"/>
</dbReference>
<feature type="transmembrane region" description="Helical" evidence="6">
    <location>
        <begin position="106"/>
        <end position="123"/>
    </location>
</feature>
<organism evidence="8 9">
    <name type="scientific">Pseudonocardia nematodicida</name>
    <dbReference type="NCBI Taxonomy" id="1206997"/>
    <lineage>
        <taxon>Bacteria</taxon>
        <taxon>Bacillati</taxon>
        <taxon>Actinomycetota</taxon>
        <taxon>Actinomycetes</taxon>
        <taxon>Pseudonocardiales</taxon>
        <taxon>Pseudonocardiaceae</taxon>
        <taxon>Pseudonocardia</taxon>
    </lineage>
</organism>
<evidence type="ECO:0000256" key="4">
    <source>
        <dbReference type="ARBA" id="ARBA00022989"/>
    </source>
</evidence>
<dbReference type="Proteomes" id="UP001494902">
    <property type="component" value="Unassembled WGS sequence"/>
</dbReference>
<evidence type="ECO:0000256" key="1">
    <source>
        <dbReference type="ARBA" id="ARBA00004141"/>
    </source>
</evidence>
<evidence type="ECO:0000256" key="6">
    <source>
        <dbReference type="SAM" id="Phobius"/>
    </source>
</evidence>
<name>A0ABV1KIA1_9PSEU</name>
<evidence type="ECO:0000313" key="9">
    <source>
        <dbReference type="Proteomes" id="UP001494902"/>
    </source>
</evidence>
<proteinExistence type="inferred from homology"/>
<feature type="transmembrane region" description="Helical" evidence="6">
    <location>
        <begin position="67"/>
        <end position="85"/>
    </location>
</feature>
<sequence>MNATTSGAGERPAPDAVVGTHTGVRTRMSAALRHPLVDQLGRYAAVGGVATGLNAALFLLFRPWLAAVPANLLALILTTALSTELSRRFAFGGAPAHRLREWVQDIGTVAFYACYTSAVLLALQWVATPSPREEAAALVVASLAGGLLRFAVLRFWVFDLRARAVDDTTSPGGDEPCTTTSRPSI</sequence>
<comment type="subcellular location">
    <subcellularLocation>
        <location evidence="1">Membrane</location>
        <topology evidence="1">Multi-pass membrane protein</topology>
    </subcellularLocation>
</comment>
<evidence type="ECO:0000256" key="3">
    <source>
        <dbReference type="ARBA" id="ARBA00022692"/>
    </source>
</evidence>
<protein>
    <submittedName>
        <fullName evidence="8">GtrA family protein</fullName>
    </submittedName>
</protein>
<gene>
    <name evidence="8" type="ORF">WIS52_27275</name>
</gene>
<accession>A0ABV1KIA1</accession>
<dbReference type="PANTHER" id="PTHR38459:SF1">
    <property type="entry name" value="PROPHAGE BACTOPRENOL-LINKED GLUCOSE TRANSLOCASE HOMOLOG"/>
    <property type="match status" value="1"/>
</dbReference>
<dbReference type="RefSeq" id="WP_349301254.1">
    <property type="nucleotide sequence ID" value="NZ_JBEDNQ010000013.1"/>
</dbReference>
<dbReference type="InterPro" id="IPR051401">
    <property type="entry name" value="GtrA_CellWall_Glycosyl"/>
</dbReference>
<evidence type="ECO:0000313" key="8">
    <source>
        <dbReference type="EMBL" id="MEQ3554185.1"/>
    </source>
</evidence>
<keyword evidence="9" id="KW-1185">Reference proteome</keyword>